<keyword evidence="1" id="KW-1133">Transmembrane helix</keyword>
<dbReference type="AlphaFoldDB" id="A0A2M9A7N3"/>
<sequence length="81" mass="9511">MENIPKPKKIPPNSKMKFSRATKAKRMAETSSSLSHLYFFLSAFTFLIYFKLDRRTQTYSIFIGTLLALVFFDSVCYVYYT</sequence>
<gene>
    <name evidence="2" type="ORF">BGX16_1724</name>
</gene>
<protein>
    <submittedName>
        <fullName evidence="2">Uncharacterized protein</fullName>
    </submittedName>
</protein>
<accession>A0A2M9A7N3</accession>
<reference evidence="2 3" key="1">
    <citation type="submission" date="2017-11" db="EMBL/GenBank/DDBJ databases">
        <title>Animal gut microbial communities from fecal samples from Wisconsin, USA.</title>
        <authorList>
            <person name="Neumann A."/>
        </authorList>
    </citation>
    <scope>NUCLEOTIDE SEQUENCE [LARGE SCALE GENOMIC DNA]</scope>
    <source>
        <strain evidence="2 3">UWS3</strain>
    </source>
</reference>
<organism evidence="2 3">
    <name type="scientific">Hallerella succinigenes</name>
    <dbReference type="NCBI Taxonomy" id="1896222"/>
    <lineage>
        <taxon>Bacteria</taxon>
        <taxon>Pseudomonadati</taxon>
        <taxon>Fibrobacterota</taxon>
        <taxon>Fibrobacteria</taxon>
        <taxon>Fibrobacterales</taxon>
        <taxon>Fibrobacteraceae</taxon>
        <taxon>Hallerella</taxon>
    </lineage>
</organism>
<dbReference type="Proteomes" id="UP000231134">
    <property type="component" value="Unassembled WGS sequence"/>
</dbReference>
<comment type="caution">
    <text evidence="2">The sequence shown here is derived from an EMBL/GenBank/DDBJ whole genome shotgun (WGS) entry which is preliminary data.</text>
</comment>
<dbReference type="EMBL" id="PGEX01000001">
    <property type="protein sequence ID" value="PJJ41730.1"/>
    <property type="molecule type" value="Genomic_DNA"/>
</dbReference>
<proteinExistence type="predicted"/>
<feature type="transmembrane region" description="Helical" evidence="1">
    <location>
        <begin position="35"/>
        <end position="52"/>
    </location>
</feature>
<evidence type="ECO:0000313" key="3">
    <source>
        <dbReference type="Proteomes" id="UP000231134"/>
    </source>
</evidence>
<keyword evidence="1" id="KW-0812">Transmembrane</keyword>
<evidence type="ECO:0000256" key="1">
    <source>
        <dbReference type="SAM" id="Phobius"/>
    </source>
</evidence>
<keyword evidence="3" id="KW-1185">Reference proteome</keyword>
<feature type="transmembrane region" description="Helical" evidence="1">
    <location>
        <begin position="59"/>
        <end position="80"/>
    </location>
</feature>
<keyword evidence="1" id="KW-0472">Membrane</keyword>
<name>A0A2M9A7N3_9BACT</name>
<evidence type="ECO:0000313" key="2">
    <source>
        <dbReference type="EMBL" id="PJJ41730.1"/>
    </source>
</evidence>